<keyword evidence="2" id="KW-1185">Reference proteome</keyword>
<gene>
    <name evidence="1" type="ORF">EYF80_028590</name>
</gene>
<evidence type="ECO:0000313" key="1">
    <source>
        <dbReference type="EMBL" id="TNN61205.1"/>
    </source>
</evidence>
<protein>
    <submittedName>
        <fullName evidence="1">Uncharacterized protein</fullName>
    </submittedName>
</protein>
<evidence type="ECO:0000313" key="2">
    <source>
        <dbReference type="Proteomes" id="UP000314294"/>
    </source>
</evidence>
<organism evidence="1 2">
    <name type="scientific">Liparis tanakae</name>
    <name type="common">Tanaka's snailfish</name>
    <dbReference type="NCBI Taxonomy" id="230148"/>
    <lineage>
        <taxon>Eukaryota</taxon>
        <taxon>Metazoa</taxon>
        <taxon>Chordata</taxon>
        <taxon>Craniata</taxon>
        <taxon>Vertebrata</taxon>
        <taxon>Euteleostomi</taxon>
        <taxon>Actinopterygii</taxon>
        <taxon>Neopterygii</taxon>
        <taxon>Teleostei</taxon>
        <taxon>Neoteleostei</taxon>
        <taxon>Acanthomorphata</taxon>
        <taxon>Eupercaria</taxon>
        <taxon>Perciformes</taxon>
        <taxon>Cottioidei</taxon>
        <taxon>Cottales</taxon>
        <taxon>Liparidae</taxon>
        <taxon>Liparis</taxon>
    </lineage>
</organism>
<dbReference type="Proteomes" id="UP000314294">
    <property type="component" value="Unassembled WGS sequence"/>
</dbReference>
<sequence length="229" mass="25954">MEKHLQTMVEGDTLGGSTPPWDGPGVGAWFSGLGSKEASSPSFGSGAEITGTSSSSPQHHLFFLFLRSFVILRHVQLLYWFPYYLRLFDNLHYICLSARCGLLLRSSHCLLVVLDNLFSRLIYNLQCIHHRDLLLLSNTIISPLATDISGLHLLHLLHLLHCLLQHLSLCGSFHSSFFFLGVILLRRLSHCFFICFPFTSYFHLPPNCLHHPLQQLLQHFLCPAALHLL</sequence>
<reference evidence="1 2" key="1">
    <citation type="submission" date="2019-03" db="EMBL/GenBank/DDBJ databases">
        <title>First draft genome of Liparis tanakae, snailfish: a comprehensive survey of snailfish specific genes.</title>
        <authorList>
            <person name="Kim W."/>
            <person name="Song I."/>
            <person name="Jeong J.-H."/>
            <person name="Kim D."/>
            <person name="Kim S."/>
            <person name="Ryu S."/>
            <person name="Song J.Y."/>
            <person name="Lee S.K."/>
        </authorList>
    </citation>
    <scope>NUCLEOTIDE SEQUENCE [LARGE SCALE GENOMIC DNA]</scope>
    <source>
        <tissue evidence="1">Muscle</tissue>
    </source>
</reference>
<accession>A0A4Z2H7J4</accession>
<proteinExistence type="predicted"/>
<name>A0A4Z2H7J4_9TELE</name>
<dbReference type="AlphaFoldDB" id="A0A4Z2H7J4"/>
<comment type="caution">
    <text evidence="1">The sequence shown here is derived from an EMBL/GenBank/DDBJ whole genome shotgun (WGS) entry which is preliminary data.</text>
</comment>
<dbReference type="EMBL" id="SRLO01000320">
    <property type="protein sequence ID" value="TNN61205.1"/>
    <property type="molecule type" value="Genomic_DNA"/>
</dbReference>